<proteinExistence type="predicted"/>
<accession>A0A6A4I401</accession>
<dbReference type="AlphaFoldDB" id="A0A6A4I401"/>
<keyword evidence="1" id="KW-1133">Transmembrane helix</keyword>
<protein>
    <submittedName>
        <fullName evidence="2">Uncharacterized protein</fullName>
    </submittedName>
</protein>
<name>A0A6A4I401_9AGAR</name>
<gene>
    <name evidence="2" type="ORF">BT96DRAFT_990165</name>
</gene>
<dbReference type="EMBL" id="ML769424">
    <property type="protein sequence ID" value="KAE9403505.1"/>
    <property type="molecule type" value="Genomic_DNA"/>
</dbReference>
<evidence type="ECO:0000256" key="1">
    <source>
        <dbReference type="SAM" id="Phobius"/>
    </source>
</evidence>
<feature type="transmembrane region" description="Helical" evidence="1">
    <location>
        <begin position="25"/>
        <end position="48"/>
    </location>
</feature>
<sequence>MSTIIINSASSSRVLSSFMLTWCSFSYSIGFIISLASIVVIWMFPFAAPMPERKLIKRSSRRGSIASISTVESTTSTLVNETPVSSLEDKKESRKARRSSISDSLFHNAIVLHRPKSIARPLRPICCRLTSTMQTSIIIPASQIIPKSKCSAPNSFTKVARFASKASKKLVLKLGKDKHLPKGPYNLTAYFFYPSRLPRGTLAVPGDASLIDAFMQTKLHVACGRIP</sequence>
<keyword evidence="3" id="KW-1185">Reference proteome</keyword>
<keyword evidence="1" id="KW-0472">Membrane</keyword>
<organism evidence="2 3">
    <name type="scientific">Gymnopus androsaceus JB14</name>
    <dbReference type="NCBI Taxonomy" id="1447944"/>
    <lineage>
        <taxon>Eukaryota</taxon>
        <taxon>Fungi</taxon>
        <taxon>Dikarya</taxon>
        <taxon>Basidiomycota</taxon>
        <taxon>Agaricomycotina</taxon>
        <taxon>Agaricomycetes</taxon>
        <taxon>Agaricomycetidae</taxon>
        <taxon>Agaricales</taxon>
        <taxon>Marasmiineae</taxon>
        <taxon>Omphalotaceae</taxon>
        <taxon>Gymnopus</taxon>
    </lineage>
</organism>
<reference evidence="2" key="1">
    <citation type="journal article" date="2019" name="Environ. Microbiol.">
        <title>Fungal ecological strategies reflected in gene transcription - a case study of two litter decomposers.</title>
        <authorList>
            <person name="Barbi F."/>
            <person name="Kohler A."/>
            <person name="Barry K."/>
            <person name="Baskaran P."/>
            <person name="Daum C."/>
            <person name="Fauchery L."/>
            <person name="Ihrmark K."/>
            <person name="Kuo A."/>
            <person name="LaButti K."/>
            <person name="Lipzen A."/>
            <person name="Morin E."/>
            <person name="Grigoriev I.V."/>
            <person name="Henrissat B."/>
            <person name="Lindahl B."/>
            <person name="Martin F."/>
        </authorList>
    </citation>
    <scope>NUCLEOTIDE SEQUENCE</scope>
    <source>
        <strain evidence="2">JB14</strain>
    </source>
</reference>
<keyword evidence="1" id="KW-0812">Transmembrane</keyword>
<evidence type="ECO:0000313" key="3">
    <source>
        <dbReference type="Proteomes" id="UP000799118"/>
    </source>
</evidence>
<dbReference type="Proteomes" id="UP000799118">
    <property type="component" value="Unassembled WGS sequence"/>
</dbReference>
<dbReference type="OrthoDB" id="2968085at2759"/>
<evidence type="ECO:0000313" key="2">
    <source>
        <dbReference type="EMBL" id="KAE9403505.1"/>
    </source>
</evidence>